<comment type="caution">
    <text evidence="1">The sequence shown here is derived from an EMBL/GenBank/DDBJ whole genome shotgun (WGS) entry which is preliminary data.</text>
</comment>
<dbReference type="EMBL" id="MU277331">
    <property type="protein sequence ID" value="KAI0054897.1"/>
    <property type="molecule type" value="Genomic_DNA"/>
</dbReference>
<proteinExistence type="predicted"/>
<name>A0ACB8SFB3_9AGAM</name>
<protein>
    <submittedName>
        <fullName evidence="1">Uncharacterized protein</fullName>
    </submittedName>
</protein>
<dbReference type="Proteomes" id="UP000814140">
    <property type="component" value="Unassembled WGS sequence"/>
</dbReference>
<sequence length="351" mass="39142">RVDAEGEAAEVKVVQSEELWLDDGNLIVRTTSKDSPPTQTLYKVHKRVLALHCSAFASLFDGPQAAFDVGSAQHEGIPVMDLPDAAEDVQLFLKALYFPKETQRHSPVTSPVRDGCWNVFPASYHGILRLAAKYDAPDILDLFLAAMKADWPPVLKDWEYVQDQQKRYRRDSSMLNRSSIRLIPFARECRIPAVLPAAFYELACAMDTVPYTPADETAKRDALVKAMSHFSAPDLLALLAGRGLVRGYLASTLDGRVSAAQCGDRLPACTDALAEWWKTQESDGFYAGDPLDWLRRMGGALGEHKQDHAICGACKVSTRMFLLDTRRELWRKLPLFFGLVSALFVLRLLLT</sequence>
<reference evidence="1" key="1">
    <citation type="submission" date="2021-03" db="EMBL/GenBank/DDBJ databases">
        <authorList>
            <consortium name="DOE Joint Genome Institute"/>
            <person name="Ahrendt S."/>
            <person name="Looney B.P."/>
            <person name="Miyauchi S."/>
            <person name="Morin E."/>
            <person name="Drula E."/>
            <person name="Courty P.E."/>
            <person name="Chicoki N."/>
            <person name="Fauchery L."/>
            <person name="Kohler A."/>
            <person name="Kuo A."/>
            <person name="Labutti K."/>
            <person name="Pangilinan J."/>
            <person name="Lipzen A."/>
            <person name="Riley R."/>
            <person name="Andreopoulos W."/>
            <person name="He G."/>
            <person name="Johnson J."/>
            <person name="Barry K.W."/>
            <person name="Grigoriev I.V."/>
            <person name="Nagy L."/>
            <person name="Hibbett D."/>
            <person name="Henrissat B."/>
            <person name="Matheny P.B."/>
            <person name="Labbe J."/>
            <person name="Martin F."/>
        </authorList>
    </citation>
    <scope>NUCLEOTIDE SEQUENCE</scope>
    <source>
        <strain evidence="1">HHB10654</strain>
    </source>
</reference>
<keyword evidence="2" id="KW-1185">Reference proteome</keyword>
<gene>
    <name evidence="1" type="ORF">BV25DRAFT_1833478</name>
</gene>
<reference evidence="1" key="2">
    <citation type="journal article" date="2022" name="New Phytol.">
        <title>Evolutionary transition to the ectomycorrhizal habit in the genomes of a hyperdiverse lineage of mushroom-forming fungi.</title>
        <authorList>
            <person name="Looney B."/>
            <person name="Miyauchi S."/>
            <person name="Morin E."/>
            <person name="Drula E."/>
            <person name="Courty P.E."/>
            <person name="Kohler A."/>
            <person name="Kuo A."/>
            <person name="LaButti K."/>
            <person name="Pangilinan J."/>
            <person name="Lipzen A."/>
            <person name="Riley R."/>
            <person name="Andreopoulos W."/>
            <person name="He G."/>
            <person name="Johnson J."/>
            <person name="Nolan M."/>
            <person name="Tritt A."/>
            <person name="Barry K.W."/>
            <person name="Grigoriev I.V."/>
            <person name="Nagy L.G."/>
            <person name="Hibbett D."/>
            <person name="Henrissat B."/>
            <person name="Matheny P.B."/>
            <person name="Labbe J."/>
            <person name="Martin F.M."/>
        </authorList>
    </citation>
    <scope>NUCLEOTIDE SEQUENCE</scope>
    <source>
        <strain evidence="1">HHB10654</strain>
    </source>
</reference>
<organism evidence="1 2">
    <name type="scientific">Artomyces pyxidatus</name>
    <dbReference type="NCBI Taxonomy" id="48021"/>
    <lineage>
        <taxon>Eukaryota</taxon>
        <taxon>Fungi</taxon>
        <taxon>Dikarya</taxon>
        <taxon>Basidiomycota</taxon>
        <taxon>Agaricomycotina</taxon>
        <taxon>Agaricomycetes</taxon>
        <taxon>Russulales</taxon>
        <taxon>Auriscalpiaceae</taxon>
        <taxon>Artomyces</taxon>
    </lineage>
</organism>
<evidence type="ECO:0000313" key="1">
    <source>
        <dbReference type="EMBL" id="KAI0054897.1"/>
    </source>
</evidence>
<accession>A0ACB8SFB3</accession>
<evidence type="ECO:0000313" key="2">
    <source>
        <dbReference type="Proteomes" id="UP000814140"/>
    </source>
</evidence>
<feature type="non-terminal residue" evidence="1">
    <location>
        <position position="1"/>
    </location>
</feature>